<evidence type="ECO:0000313" key="7">
    <source>
        <dbReference type="EMBL" id="AHM57761.1"/>
    </source>
</evidence>
<evidence type="ECO:0000256" key="4">
    <source>
        <dbReference type="ARBA" id="ARBA00023136"/>
    </source>
</evidence>
<keyword evidence="3 5" id="KW-1133">Transmembrane helix</keyword>
<evidence type="ECO:0000256" key="3">
    <source>
        <dbReference type="ARBA" id="ARBA00022989"/>
    </source>
</evidence>
<protein>
    <recommendedName>
        <fullName evidence="6">Integral membrane bound transporter domain-containing protein</fullName>
    </recommendedName>
</protein>
<evidence type="ECO:0000256" key="5">
    <source>
        <dbReference type="SAM" id="Phobius"/>
    </source>
</evidence>
<sequence length="260" mass="28935">MATFNRAILRCFGSIIGTLIAACILSLHPAGIIVAIINMILTVITELVVVRNYALVAMFITPNALMLAEAATKNIEPSQFIAVRITATIVGSVIGLAGTYIMGRKSASSRLPGLITKLIRSQSRAIVRLEADKENGNVHDLQWIKEKMEINLGNLKLAYNTALGEIPRNQEKLEFMWPAIASLEHISYLIGRNIEVREYLRLSDQDLAQILMVLERTATAVEQKLVLKDIRKLDIAEIPKICKEINNLQETLSMKNIFVQ</sequence>
<evidence type="ECO:0000256" key="2">
    <source>
        <dbReference type="ARBA" id="ARBA00022692"/>
    </source>
</evidence>
<keyword evidence="4 5" id="KW-0472">Membrane</keyword>
<dbReference type="PATRIC" id="fig|1286171.3.peg.2433"/>
<keyword evidence="7" id="KW-0614">Plasmid</keyword>
<dbReference type="Proteomes" id="UP000019591">
    <property type="component" value="Plasmid EAL2_808p"/>
</dbReference>
<keyword evidence="8" id="KW-1185">Reference proteome</keyword>
<keyword evidence="2 5" id="KW-0812">Transmembrane</keyword>
<organism evidence="7 8">
    <name type="scientific">Peptoclostridium acidaminophilum DSM 3953</name>
    <dbReference type="NCBI Taxonomy" id="1286171"/>
    <lineage>
        <taxon>Bacteria</taxon>
        <taxon>Bacillati</taxon>
        <taxon>Bacillota</taxon>
        <taxon>Clostridia</taxon>
        <taxon>Peptostreptococcales</taxon>
        <taxon>Peptoclostridiaceae</taxon>
        <taxon>Peptoclostridium</taxon>
    </lineage>
</organism>
<feature type="transmembrane region" description="Helical" evidence="5">
    <location>
        <begin position="81"/>
        <end position="102"/>
    </location>
</feature>
<dbReference type="HOGENOM" id="CLU_1068509_0_0_9"/>
<reference evidence="7 8" key="1">
    <citation type="journal article" date="2014" name="Genome Announc.">
        <title>Complete Genome Sequence of Amino Acid-Utilizing Eubacterium acidaminophilum al-2 (DSM 3953).</title>
        <authorList>
            <person name="Poehlein A."/>
            <person name="Andreesen J.R."/>
            <person name="Daniel R."/>
        </authorList>
    </citation>
    <scope>NUCLEOTIDE SEQUENCE [LARGE SCALE GENOMIC DNA]</scope>
    <source>
        <strain evidence="7 8">DSM 3953</strain>
        <plasmid evidence="8">Plasmid EAL2_808p</plasmid>
    </source>
</reference>
<dbReference type="GO" id="GO:0016020">
    <property type="term" value="C:membrane"/>
    <property type="evidence" value="ECO:0007669"/>
    <property type="project" value="UniProtKB-SubCell"/>
</dbReference>
<dbReference type="AlphaFoldDB" id="W8UAD8"/>
<evidence type="ECO:0000313" key="8">
    <source>
        <dbReference type="Proteomes" id="UP000019591"/>
    </source>
</evidence>
<dbReference type="Pfam" id="PF13515">
    <property type="entry name" value="FUSC_2"/>
    <property type="match status" value="1"/>
</dbReference>
<proteinExistence type="predicted"/>
<feature type="transmembrane region" description="Helical" evidence="5">
    <location>
        <begin position="7"/>
        <end position="27"/>
    </location>
</feature>
<geneLocation type="plasmid" evidence="7 8">
    <name>EAL2_808p</name>
</geneLocation>
<dbReference type="EMBL" id="CP007453">
    <property type="protein sequence ID" value="AHM57761.1"/>
    <property type="molecule type" value="Genomic_DNA"/>
</dbReference>
<name>W8UAD8_PEPAC</name>
<gene>
    <name evidence="7" type="ORF">EAL2_808p02560</name>
</gene>
<dbReference type="PROSITE" id="PS51257">
    <property type="entry name" value="PROKAR_LIPOPROTEIN"/>
    <property type="match status" value="1"/>
</dbReference>
<feature type="domain" description="Integral membrane bound transporter" evidence="6">
    <location>
        <begin position="2"/>
        <end position="97"/>
    </location>
</feature>
<evidence type="ECO:0000259" key="6">
    <source>
        <dbReference type="Pfam" id="PF13515"/>
    </source>
</evidence>
<dbReference type="KEGG" id="eac:EAL2_808p02560"/>
<evidence type="ECO:0000256" key="1">
    <source>
        <dbReference type="ARBA" id="ARBA00004141"/>
    </source>
</evidence>
<comment type="subcellular location">
    <subcellularLocation>
        <location evidence="1">Membrane</location>
        <topology evidence="1">Multi-pass membrane protein</topology>
    </subcellularLocation>
</comment>
<dbReference type="InterPro" id="IPR049453">
    <property type="entry name" value="Memb_transporter_dom"/>
</dbReference>
<feature type="transmembrane region" description="Helical" evidence="5">
    <location>
        <begin position="33"/>
        <end position="60"/>
    </location>
</feature>
<accession>W8UAD8</accession>
<dbReference type="eggNOG" id="COG1289">
    <property type="taxonomic scope" value="Bacteria"/>
</dbReference>